<dbReference type="Proteomes" id="UP000051401">
    <property type="component" value="Unassembled WGS sequence"/>
</dbReference>
<evidence type="ECO:0000313" key="4">
    <source>
        <dbReference type="Proteomes" id="UP000325785"/>
    </source>
</evidence>
<gene>
    <name evidence="2" type="ORF">RIdsm_02506</name>
    <name evidence="1" type="ORF">XM52_13560</name>
</gene>
<reference evidence="1 3" key="1">
    <citation type="submission" date="2015-04" db="EMBL/GenBank/DDBJ databases">
        <title>The draft genome sequence of Roseovarius indicus B108T.</title>
        <authorList>
            <person name="Li G."/>
            <person name="Lai Q."/>
            <person name="Shao Z."/>
            <person name="Yan P."/>
        </authorList>
    </citation>
    <scope>NUCLEOTIDE SEQUENCE [LARGE SCALE GENOMIC DNA]</scope>
    <source>
        <strain evidence="1 3">B108</strain>
    </source>
</reference>
<keyword evidence="3" id="KW-1185">Reference proteome</keyword>
<dbReference type="PATRIC" id="fig|540747.5.peg.5751"/>
<proteinExistence type="predicted"/>
<evidence type="ECO:0000313" key="3">
    <source>
        <dbReference type="Proteomes" id="UP000051401"/>
    </source>
</evidence>
<organism evidence="1 3">
    <name type="scientific">Roseovarius indicus</name>
    <dbReference type="NCBI Taxonomy" id="540747"/>
    <lineage>
        <taxon>Bacteria</taxon>
        <taxon>Pseudomonadati</taxon>
        <taxon>Pseudomonadota</taxon>
        <taxon>Alphaproteobacteria</taxon>
        <taxon>Rhodobacterales</taxon>
        <taxon>Roseobacteraceae</taxon>
        <taxon>Roseovarius</taxon>
    </lineage>
</organism>
<dbReference type="STRING" id="540747.SAMN04488031_101836"/>
<dbReference type="EMBL" id="CP031598">
    <property type="protein sequence ID" value="QEW26704.1"/>
    <property type="molecule type" value="Genomic_DNA"/>
</dbReference>
<evidence type="ECO:0000313" key="2">
    <source>
        <dbReference type="EMBL" id="QEW26704.1"/>
    </source>
</evidence>
<accession>A0A0T5P8P6</accession>
<evidence type="ECO:0000313" key="1">
    <source>
        <dbReference type="EMBL" id="KRS17504.1"/>
    </source>
</evidence>
<dbReference type="Proteomes" id="UP000325785">
    <property type="component" value="Chromosome"/>
</dbReference>
<dbReference type="AlphaFoldDB" id="A0A0T5P8P6"/>
<sequence>MDWMAGDRVRNKPELAHLYDGTHWAEKLSKPRFGMVREVPKFTQEHGHGTLLIEWESLTDVRGDDKNWIRWMHSDHIERVAQ</sequence>
<dbReference type="KEGG" id="rid:RIdsm_02506"/>
<protein>
    <submittedName>
        <fullName evidence="1">Uncharacterized protein</fullName>
    </submittedName>
</protein>
<reference evidence="2 4" key="2">
    <citation type="submission" date="2018-08" db="EMBL/GenBank/DDBJ databases">
        <title>Genetic Globetrotter - A new plasmid hitch-hiking vast phylogenetic and geographic distances.</title>
        <authorList>
            <person name="Vollmers J."/>
            <person name="Petersen J."/>
        </authorList>
    </citation>
    <scope>NUCLEOTIDE SEQUENCE [LARGE SCALE GENOMIC DNA]</scope>
    <source>
        <strain evidence="2 4">DSM 26383</strain>
    </source>
</reference>
<dbReference type="RefSeq" id="WP_057816674.1">
    <property type="nucleotide sequence ID" value="NZ_CP031598.1"/>
</dbReference>
<name>A0A0T5P8P6_9RHOB</name>
<dbReference type="EMBL" id="LAXI01000007">
    <property type="protein sequence ID" value="KRS17504.1"/>
    <property type="molecule type" value="Genomic_DNA"/>
</dbReference>